<reference evidence="2 3" key="1">
    <citation type="submission" date="2017-11" db="EMBL/GenBank/DDBJ databases">
        <title>De-novo sequencing of pomegranate (Punica granatum L.) genome.</title>
        <authorList>
            <person name="Akparov Z."/>
            <person name="Amiraslanov A."/>
            <person name="Hajiyeva S."/>
            <person name="Abbasov M."/>
            <person name="Kaur K."/>
            <person name="Hamwieh A."/>
            <person name="Solovyev V."/>
            <person name="Salamov A."/>
            <person name="Braich B."/>
            <person name="Kosarev P."/>
            <person name="Mahmoud A."/>
            <person name="Hajiyev E."/>
            <person name="Babayeva S."/>
            <person name="Izzatullayeva V."/>
            <person name="Mammadov A."/>
            <person name="Mammadov A."/>
            <person name="Sharifova S."/>
            <person name="Ojaghi J."/>
            <person name="Eynullazada K."/>
            <person name="Bayramov B."/>
            <person name="Abdulazimova A."/>
            <person name="Shahmuradov I."/>
        </authorList>
    </citation>
    <scope>NUCLEOTIDE SEQUENCE [LARGE SCALE GENOMIC DNA]</scope>
    <source>
        <strain evidence="3">cv. AG2017</strain>
        <tissue evidence="2">Leaf</tissue>
    </source>
</reference>
<name>A0A2I0KVM5_PUNGR</name>
<gene>
    <name evidence="2" type="ORF">CRG98_007273</name>
</gene>
<feature type="region of interest" description="Disordered" evidence="1">
    <location>
        <begin position="63"/>
        <end position="82"/>
    </location>
</feature>
<accession>A0A2I0KVM5</accession>
<evidence type="ECO:0000256" key="1">
    <source>
        <dbReference type="SAM" id="MobiDB-lite"/>
    </source>
</evidence>
<evidence type="ECO:0000313" key="3">
    <source>
        <dbReference type="Proteomes" id="UP000233551"/>
    </source>
</evidence>
<dbReference type="Proteomes" id="UP000233551">
    <property type="component" value="Unassembled WGS sequence"/>
</dbReference>
<proteinExistence type="predicted"/>
<comment type="caution">
    <text evidence="2">The sequence shown here is derived from an EMBL/GenBank/DDBJ whole genome shotgun (WGS) entry which is preliminary data.</text>
</comment>
<keyword evidence="3" id="KW-1185">Reference proteome</keyword>
<organism evidence="2 3">
    <name type="scientific">Punica granatum</name>
    <name type="common">Pomegranate</name>
    <dbReference type="NCBI Taxonomy" id="22663"/>
    <lineage>
        <taxon>Eukaryota</taxon>
        <taxon>Viridiplantae</taxon>
        <taxon>Streptophyta</taxon>
        <taxon>Embryophyta</taxon>
        <taxon>Tracheophyta</taxon>
        <taxon>Spermatophyta</taxon>
        <taxon>Magnoliopsida</taxon>
        <taxon>eudicotyledons</taxon>
        <taxon>Gunneridae</taxon>
        <taxon>Pentapetalae</taxon>
        <taxon>rosids</taxon>
        <taxon>malvids</taxon>
        <taxon>Myrtales</taxon>
        <taxon>Lythraceae</taxon>
        <taxon>Punica</taxon>
    </lineage>
</organism>
<evidence type="ECO:0000313" key="2">
    <source>
        <dbReference type="EMBL" id="PKI72403.1"/>
    </source>
</evidence>
<feature type="region of interest" description="Disordered" evidence="1">
    <location>
        <begin position="138"/>
        <end position="157"/>
    </location>
</feature>
<dbReference type="EMBL" id="PGOL01000328">
    <property type="protein sequence ID" value="PKI72403.1"/>
    <property type="molecule type" value="Genomic_DNA"/>
</dbReference>
<protein>
    <submittedName>
        <fullName evidence="2">Uncharacterized protein</fullName>
    </submittedName>
</protein>
<dbReference type="AlphaFoldDB" id="A0A2I0KVM5"/>
<sequence>MRPPCLPSQVGETKTPLPPAVCPGKKLDEQSRIRTVFMELQTWGSILEQYILFTKGQSEVHASGGVVSRPERPGPIGTNKKPVVTQPPCCDWHVELILLRLHRCREREREEGGMLVTGDTSGAVAGHHFIEEVTDDLFCGGGGPDPRSPSPQKRSPTFSMLVGNLLCGGDNQ</sequence>